<name>A0A8T0J5A4_CERPU</name>
<gene>
    <name evidence="2" type="ORF">KC19_1G125800</name>
</gene>
<keyword evidence="3" id="KW-1185">Reference proteome</keyword>
<evidence type="ECO:0000313" key="2">
    <source>
        <dbReference type="EMBL" id="KAG0590777.1"/>
    </source>
</evidence>
<proteinExistence type="predicted"/>
<dbReference type="EMBL" id="CM026421">
    <property type="protein sequence ID" value="KAG0590777.1"/>
    <property type="molecule type" value="Genomic_DNA"/>
</dbReference>
<dbReference type="AlphaFoldDB" id="A0A8T0J5A4"/>
<feature type="compositionally biased region" description="Low complexity" evidence="1">
    <location>
        <begin position="126"/>
        <end position="138"/>
    </location>
</feature>
<sequence length="146" mass="16584">MAVYDYFHMEIDAWQPRSFTAVQTCNCRCARQLHHPPPVPCQGCSMIPLTDSARQNGNYQYCTIRGPLGTTEPPKLLQTKLISLIHNFCTKKTFHNSREIPHHPSYYLNTAKKKIYSNRGLRHMQTSTKGLGLTGTKLSHLEPSPS</sequence>
<accession>A0A8T0J5A4</accession>
<organism evidence="2 3">
    <name type="scientific">Ceratodon purpureus</name>
    <name type="common">Fire moss</name>
    <name type="synonym">Dicranum purpureum</name>
    <dbReference type="NCBI Taxonomy" id="3225"/>
    <lineage>
        <taxon>Eukaryota</taxon>
        <taxon>Viridiplantae</taxon>
        <taxon>Streptophyta</taxon>
        <taxon>Embryophyta</taxon>
        <taxon>Bryophyta</taxon>
        <taxon>Bryophytina</taxon>
        <taxon>Bryopsida</taxon>
        <taxon>Dicranidae</taxon>
        <taxon>Pseudoditrichales</taxon>
        <taxon>Ditrichaceae</taxon>
        <taxon>Ceratodon</taxon>
    </lineage>
</organism>
<protein>
    <submittedName>
        <fullName evidence="2">Uncharacterized protein</fullName>
    </submittedName>
</protein>
<dbReference type="Proteomes" id="UP000822688">
    <property type="component" value="Chromosome 1"/>
</dbReference>
<evidence type="ECO:0000256" key="1">
    <source>
        <dbReference type="SAM" id="MobiDB-lite"/>
    </source>
</evidence>
<feature type="region of interest" description="Disordered" evidence="1">
    <location>
        <begin position="126"/>
        <end position="146"/>
    </location>
</feature>
<reference evidence="2" key="1">
    <citation type="submission" date="2020-06" db="EMBL/GenBank/DDBJ databases">
        <title>WGS assembly of Ceratodon purpureus strain R40.</title>
        <authorList>
            <person name="Carey S.B."/>
            <person name="Jenkins J."/>
            <person name="Shu S."/>
            <person name="Lovell J.T."/>
            <person name="Sreedasyam A."/>
            <person name="Maumus F."/>
            <person name="Tiley G.P."/>
            <person name="Fernandez-Pozo N."/>
            <person name="Barry K."/>
            <person name="Chen C."/>
            <person name="Wang M."/>
            <person name="Lipzen A."/>
            <person name="Daum C."/>
            <person name="Saski C.A."/>
            <person name="Payton A.C."/>
            <person name="Mcbreen J.C."/>
            <person name="Conrad R.E."/>
            <person name="Kollar L.M."/>
            <person name="Olsson S."/>
            <person name="Huttunen S."/>
            <person name="Landis J.B."/>
            <person name="Wickett N.J."/>
            <person name="Johnson M.G."/>
            <person name="Rensing S.A."/>
            <person name="Grimwood J."/>
            <person name="Schmutz J."/>
            <person name="Mcdaniel S.F."/>
        </authorList>
    </citation>
    <scope>NUCLEOTIDE SEQUENCE</scope>
    <source>
        <strain evidence="2">R40</strain>
    </source>
</reference>
<evidence type="ECO:0000313" key="3">
    <source>
        <dbReference type="Proteomes" id="UP000822688"/>
    </source>
</evidence>
<comment type="caution">
    <text evidence="2">The sequence shown here is derived from an EMBL/GenBank/DDBJ whole genome shotgun (WGS) entry which is preliminary data.</text>
</comment>